<sequence length="58" mass="6807">MGGWVYCNLCVHACVYLYSPVGQCYSNHDLWKLCCHFGRPNFHMEKFLCVDFVINTRS</sequence>
<evidence type="ECO:0000313" key="1">
    <source>
        <dbReference type="EMBL" id="MBX57329.1"/>
    </source>
</evidence>
<dbReference type="AlphaFoldDB" id="A0A2P2PRP4"/>
<proteinExistence type="predicted"/>
<name>A0A2P2PRP4_RHIMU</name>
<organism evidence="1">
    <name type="scientific">Rhizophora mucronata</name>
    <name type="common">Asiatic mangrove</name>
    <dbReference type="NCBI Taxonomy" id="61149"/>
    <lineage>
        <taxon>Eukaryota</taxon>
        <taxon>Viridiplantae</taxon>
        <taxon>Streptophyta</taxon>
        <taxon>Embryophyta</taxon>
        <taxon>Tracheophyta</taxon>
        <taxon>Spermatophyta</taxon>
        <taxon>Magnoliopsida</taxon>
        <taxon>eudicotyledons</taxon>
        <taxon>Gunneridae</taxon>
        <taxon>Pentapetalae</taxon>
        <taxon>rosids</taxon>
        <taxon>fabids</taxon>
        <taxon>Malpighiales</taxon>
        <taxon>Rhizophoraceae</taxon>
        <taxon>Rhizophora</taxon>
    </lineage>
</organism>
<dbReference type="EMBL" id="GGEC01076845">
    <property type="protein sequence ID" value="MBX57329.1"/>
    <property type="molecule type" value="Transcribed_RNA"/>
</dbReference>
<protein>
    <submittedName>
        <fullName evidence="1">Structural maintenance of chromosomes protein 1 isoform X1</fullName>
    </submittedName>
</protein>
<accession>A0A2P2PRP4</accession>
<reference evidence="1" key="1">
    <citation type="submission" date="2018-02" db="EMBL/GenBank/DDBJ databases">
        <title>Rhizophora mucronata_Transcriptome.</title>
        <authorList>
            <person name="Meera S.P."/>
            <person name="Sreeshan A."/>
            <person name="Augustine A."/>
        </authorList>
    </citation>
    <scope>NUCLEOTIDE SEQUENCE</scope>
    <source>
        <tissue evidence="1">Leaf</tissue>
    </source>
</reference>